<reference evidence="2 3" key="1">
    <citation type="submission" date="2018-10" db="EMBL/GenBank/DDBJ databases">
        <title>Draft genome sequence of the microsporidian Tubulinosema ratisbonensis.</title>
        <authorList>
            <person name="Polonais V."/>
            <person name="Peyretaillade E."/>
            <person name="Niehus S."/>
            <person name="Wawrzyniak I."/>
            <person name="Franchet A."/>
            <person name="Gaspin C."/>
            <person name="Reichstadt M."/>
            <person name="Belser C."/>
            <person name="Labadie K."/>
            <person name="Delbac F."/>
            <person name="Ferrandon D."/>
        </authorList>
    </citation>
    <scope>NUCLEOTIDE SEQUENCE [LARGE SCALE GENOMIC DNA]</scope>
    <source>
        <strain evidence="2 3">Franzen</strain>
    </source>
</reference>
<organism evidence="2 3">
    <name type="scientific">Tubulinosema ratisbonensis</name>
    <dbReference type="NCBI Taxonomy" id="291195"/>
    <lineage>
        <taxon>Eukaryota</taxon>
        <taxon>Fungi</taxon>
        <taxon>Fungi incertae sedis</taxon>
        <taxon>Microsporidia</taxon>
        <taxon>Tubulinosematoidea</taxon>
        <taxon>Tubulinosematidae</taxon>
        <taxon>Tubulinosema</taxon>
    </lineage>
</organism>
<feature type="transmembrane region" description="Helical" evidence="1">
    <location>
        <begin position="103"/>
        <end position="122"/>
    </location>
</feature>
<keyword evidence="1" id="KW-0812">Transmembrane</keyword>
<accession>A0A437APN9</accession>
<feature type="transmembrane region" description="Helical" evidence="1">
    <location>
        <begin position="128"/>
        <end position="145"/>
    </location>
</feature>
<dbReference type="VEuPathDB" id="MicrosporidiaDB:TUBRATIS_003080"/>
<dbReference type="EMBL" id="RCSS01000076">
    <property type="protein sequence ID" value="RVD93164.1"/>
    <property type="molecule type" value="Genomic_DNA"/>
</dbReference>
<keyword evidence="1" id="KW-0472">Membrane</keyword>
<sequence length="276" mass="32020">MDFFKETTINKETFNTFLLLPMLLKLYISFVVTYILTINTMAQSYVSDLGLKILPMDCMLIFGILFCYSGFFIYLTNPLFSALKELIGEVYLNSETFLKSMTYFIRSQLFLLGLIVLLFSIGLNSFPINSYFVITSMVNVIYLDLRFLQLIFSDKNEEKKIAGRIWNAQTIVCILTFFILPGLKNKAFFILFRIFMTQFMNYVTNNISNLKGYLKKRVCFSLILLVTNMNLLVYFVNIFPGIVYNTSTILYPFVVLRQGFEKVCVPQCFKIITSAL</sequence>
<comment type="caution">
    <text evidence="2">The sequence shown here is derived from an EMBL/GenBank/DDBJ whole genome shotgun (WGS) entry which is preliminary data.</text>
</comment>
<evidence type="ECO:0000313" key="2">
    <source>
        <dbReference type="EMBL" id="RVD93164.1"/>
    </source>
</evidence>
<dbReference type="OrthoDB" id="2189435at2759"/>
<gene>
    <name evidence="2" type="ORF">TUBRATIS_003080</name>
</gene>
<feature type="transmembrane region" description="Helical" evidence="1">
    <location>
        <begin position="17"/>
        <end position="39"/>
    </location>
</feature>
<keyword evidence="1" id="KW-1133">Transmembrane helix</keyword>
<keyword evidence="3" id="KW-1185">Reference proteome</keyword>
<feature type="transmembrane region" description="Helical" evidence="1">
    <location>
        <begin position="219"/>
        <end position="243"/>
    </location>
</feature>
<evidence type="ECO:0000313" key="3">
    <source>
        <dbReference type="Proteomes" id="UP000282876"/>
    </source>
</evidence>
<protein>
    <submittedName>
        <fullName evidence="2">Uncharacterized protein</fullName>
    </submittedName>
</protein>
<dbReference type="Proteomes" id="UP000282876">
    <property type="component" value="Unassembled WGS sequence"/>
</dbReference>
<dbReference type="AlphaFoldDB" id="A0A437APN9"/>
<feature type="transmembrane region" description="Helical" evidence="1">
    <location>
        <begin position="165"/>
        <end position="183"/>
    </location>
</feature>
<name>A0A437APN9_9MICR</name>
<evidence type="ECO:0000256" key="1">
    <source>
        <dbReference type="SAM" id="Phobius"/>
    </source>
</evidence>
<feature type="transmembrane region" description="Helical" evidence="1">
    <location>
        <begin position="59"/>
        <end position="83"/>
    </location>
</feature>
<feature type="transmembrane region" description="Helical" evidence="1">
    <location>
        <begin position="189"/>
        <end position="207"/>
    </location>
</feature>
<proteinExistence type="predicted"/>